<keyword evidence="3" id="KW-1185">Reference proteome</keyword>
<name>A0A4Z2FNS1_9TELE</name>
<comment type="caution">
    <text evidence="2">The sequence shown here is derived from an EMBL/GenBank/DDBJ whole genome shotgun (WGS) entry which is preliminary data.</text>
</comment>
<evidence type="ECO:0000313" key="3">
    <source>
        <dbReference type="Proteomes" id="UP000314294"/>
    </source>
</evidence>
<dbReference type="AlphaFoldDB" id="A0A4Z2FNS1"/>
<accession>A0A4Z2FNS1</accession>
<evidence type="ECO:0000256" key="1">
    <source>
        <dbReference type="SAM" id="MobiDB-lite"/>
    </source>
</evidence>
<feature type="compositionally biased region" description="Polar residues" evidence="1">
    <location>
        <begin position="19"/>
        <end position="30"/>
    </location>
</feature>
<gene>
    <name evidence="2" type="ORF">EYF80_046924</name>
</gene>
<proteinExistence type="predicted"/>
<protein>
    <submittedName>
        <fullName evidence="2">Uncharacterized protein</fullName>
    </submittedName>
</protein>
<dbReference type="Proteomes" id="UP000314294">
    <property type="component" value="Unassembled WGS sequence"/>
</dbReference>
<organism evidence="2 3">
    <name type="scientific">Liparis tanakae</name>
    <name type="common">Tanaka's snailfish</name>
    <dbReference type="NCBI Taxonomy" id="230148"/>
    <lineage>
        <taxon>Eukaryota</taxon>
        <taxon>Metazoa</taxon>
        <taxon>Chordata</taxon>
        <taxon>Craniata</taxon>
        <taxon>Vertebrata</taxon>
        <taxon>Euteleostomi</taxon>
        <taxon>Actinopterygii</taxon>
        <taxon>Neopterygii</taxon>
        <taxon>Teleostei</taxon>
        <taxon>Neoteleostei</taxon>
        <taxon>Acanthomorphata</taxon>
        <taxon>Eupercaria</taxon>
        <taxon>Perciformes</taxon>
        <taxon>Cottioidei</taxon>
        <taxon>Cottales</taxon>
        <taxon>Liparidae</taxon>
        <taxon>Liparis</taxon>
    </lineage>
</organism>
<evidence type="ECO:0000313" key="2">
    <source>
        <dbReference type="EMBL" id="TNN42887.1"/>
    </source>
</evidence>
<dbReference type="EMBL" id="SRLO01001005">
    <property type="protein sequence ID" value="TNN42887.1"/>
    <property type="molecule type" value="Genomic_DNA"/>
</dbReference>
<reference evidence="2 3" key="1">
    <citation type="submission" date="2019-03" db="EMBL/GenBank/DDBJ databases">
        <title>First draft genome of Liparis tanakae, snailfish: a comprehensive survey of snailfish specific genes.</title>
        <authorList>
            <person name="Kim W."/>
            <person name="Song I."/>
            <person name="Jeong J.-H."/>
            <person name="Kim D."/>
            <person name="Kim S."/>
            <person name="Ryu S."/>
            <person name="Song J.Y."/>
            <person name="Lee S.K."/>
        </authorList>
    </citation>
    <scope>NUCLEOTIDE SEQUENCE [LARGE SCALE GENOMIC DNA]</scope>
    <source>
        <tissue evidence="2">Muscle</tissue>
    </source>
</reference>
<sequence>MLSIPSELAKKVDRKGDTISKTCKGETQISDEAKSRTFLESLPDTFFRSQEQDMSGEKRTSGHPDLWRQVTEPSINWWVEWWWWGGSNTNIYVDVGGDPNRPLKHIVSDMEEPQQAA</sequence>
<feature type="region of interest" description="Disordered" evidence="1">
    <location>
        <begin position="12"/>
        <end position="34"/>
    </location>
</feature>